<dbReference type="RefSeq" id="WP_380205007.1">
    <property type="nucleotide sequence ID" value="NZ_JBHTEK010000001.1"/>
</dbReference>
<dbReference type="Gene3D" id="1.20.58.2150">
    <property type="match status" value="1"/>
</dbReference>
<dbReference type="PANTHER" id="PTHR37842:SF2">
    <property type="entry name" value="GYLCOSYL HYDROLASE 115 C-TERMINAL DOMAIN-CONTAINING PROTEIN"/>
    <property type="match status" value="1"/>
</dbReference>
<feature type="domain" description="Gylcosyl hydrolase 115 C-terminal" evidence="2">
    <location>
        <begin position="140"/>
        <end position="250"/>
    </location>
</feature>
<keyword evidence="4" id="KW-1185">Reference proteome</keyword>
<sequence>MGHGGGRLQPGSWLGPRPSTRKYQPPAATPTTLVLHPVQACANLNELYYTVVLNREAAKKVSPTPTSLAEKAKALFAKDAEISRRYHAVAGGKWNHMMDQTHIGYTNWQQPPVDKMPEVMTLPAGTTAAPAAAATPATAETAAYVSLEAEQYTQAVNAGPITWQRLPDLGRTAGAVTTFPVTAAPTAAPGGSSPHLQYRITLDKAGPVTVSAYLAPTLDFTNTTGLRYAVSIDDEALTREPAHRPGSGKWQPALAAGSSREHYSENLAAQRGHCRRARA</sequence>
<evidence type="ECO:0000259" key="2">
    <source>
        <dbReference type="Pfam" id="PF17829"/>
    </source>
</evidence>
<dbReference type="Proteomes" id="UP001596513">
    <property type="component" value="Unassembled WGS sequence"/>
</dbReference>
<dbReference type="Gene3D" id="2.60.120.1620">
    <property type="match status" value="1"/>
</dbReference>
<protein>
    <recommendedName>
        <fullName evidence="2">Gylcosyl hydrolase 115 C-terminal domain-containing protein</fullName>
    </recommendedName>
</protein>
<organism evidence="3 4">
    <name type="scientific">Hymenobacter humi</name>
    <dbReference type="NCBI Taxonomy" id="1411620"/>
    <lineage>
        <taxon>Bacteria</taxon>
        <taxon>Pseudomonadati</taxon>
        <taxon>Bacteroidota</taxon>
        <taxon>Cytophagia</taxon>
        <taxon>Cytophagales</taxon>
        <taxon>Hymenobacteraceae</taxon>
        <taxon>Hymenobacter</taxon>
    </lineage>
</organism>
<proteinExistence type="predicted"/>
<comment type="caution">
    <text evidence="3">The sequence shown here is derived from an EMBL/GenBank/DDBJ whole genome shotgun (WGS) entry which is preliminary data.</text>
</comment>
<evidence type="ECO:0000256" key="1">
    <source>
        <dbReference type="SAM" id="MobiDB-lite"/>
    </source>
</evidence>
<gene>
    <name evidence="3" type="ORF">ACFQT0_20710</name>
</gene>
<reference evidence="4" key="1">
    <citation type="journal article" date="2019" name="Int. J. Syst. Evol. Microbiol.">
        <title>The Global Catalogue of Microorganisms (GCM) 10K type strain sequencing project: providing services to taxonomists for standard genome sequencing and annotation.</title>
        <authorList>
            <consortium name="The Broad Institute Genomics Platform"/>
            <consortium name="The Broad Institute Genome Sequencing Center for Infectious Disease"/>
            <person name="Wu L."/>
            <person name="Ma J."/>
        </authorList>
    </citation>
    <scope>NUCLEOTIDE SEQUENCE [LARGE SCALE GENOMIC DNA]</scope>
    <source>
        <strain evidence="4">JCM 19635</strain>
    </source>
</reference>
<feature type="region of interest" description="Disordered" evidence="1">
    <location>
        <begin position="1"/>
        <end position="28"/>
    </location>
</feature>
<dbReference type="PANTHER" id="PTHR37842">
    <property type="match status" value="1"/>
</dbReference>
<dbReference type="InterPro" id="IPR041437">
    <property type="entry name" value="GH115_C"/>
</dbReference>
<feature type="region of interest" description="Disordered" evidence="1">
    <location>
        <begin position="239"/>
        <end position="279"/>
    </location>
</feature>
<dbReference type="EMBL" id="JBHTEK010000001">
    <property type="protein sequence ID" value="MFC7669510.1"/>
    <property type="molecule type" value="Genomic_DNA"/>
</dbReference>
<evidence type="ECO:0000313" key="4">
    <source>
        <dbReference type="Proteomes" id="UP001596513"/>
    </source>
</evidence>
<dbReference type="Pfam" id="PF17829">
    <property type="entry name" value="GH115_C"/>
    <property type="match status" value="1"/>
</dbReference>
<evidence type="ECO:0000313" key="3">
    <source>
        <dbReference type="EMBL" id="MFC7669510.1"/>
    </source>
</evidence>
<accession>A0ABW2U897</accession>
<name>A0ABW2U897_9BACT</name>